<dbReference type="InterPro" id="IPR029058">
    <property type="entry name" value="AB_hydrolase_fold"/>
</dbReference>
<name>A0AAV7XKP4_9NEOP</name>
<accession>A0AAV7XKP4</accession>
<sequence>MSARLNVALGLVLLLVASAAAAGQQAKKTVKKQLSTAPEPDAPEVQLSLGWLGGRWVQTRAGRRVAAFTAVPYAQPPVGDLRFKAPVPVEPWASPRESPPLQQVPVCMQSEDAAFTQGLLRSEDCLLLNVFTPSAVNGSNLPVLVWLHGGAFQEGGAAPYGPEFLLDRDVVLVTVNYRLGALGFLSTGDTASTGNWGLKDQQLALRWVQQHIAALGGDPEQVTLIGQSAGAISVHSHVSSWSSRGLFQRAVSMGGSALTLGLPQSAALARRYAAKLAVKLGCPEAPSADLVSCLRAKPARDLVAHEAALKEGGLCPIITWGPVVEDFVEVADKGRQSNPPFLERHPVDAVTNGLVVDVPWLTGLNLNEGGLWTAMIQASKQVEAFDAQLDSLAPLCFGFNDTVDPDELPGLMQEIREFYLGTNNITSENLRDLSKLFTDGTMLWGLDEAVRLHAAYSSSPAYLYLLSHRGKRSLTELFGGGDGHGVVHGDELLYLFPLSNILASREEDPDDRKVSELLIDVLINFAKNG</sequence>
<dbReference type="Pfam" id="PF00135">
    <property type="entry name" value="COesterase"/>
    <property type="match status" value="1"/>
</dbReference>
<evidence type="ECO:0000256" key="2">
    <source>
        <dbReference type="SAM" id="SignalP"/>
    </source>
</evidence>
<feature type="domain" description="Carboxylesterase type B" evidence="3">
    <location>
        <begin position="42"/>
        <end position="529"/>
    </location>
</feature>
<dbReference type="EMBL" id="JAPTSV010000008">
    <property type="protein sequence ID" value="KAJ1525424.1"/>
    <property type="molecule type" value="Genomic_DNA"/>
</dbReference>
<dbReference type="Gene3D" id="3.40.50.1820">
    <property type="entry name" value="alpha/beta hydrolase"/>
    <property type="match status" value="1"/>
</dbReference>
<comment type="caution">
    <text evidence="4">The sequence shown here is derived from an EMBL/GenBank/DDBJ whole genome shotgun (WGS) entry which is preliminary data.</text>
</comment>
<dbReference type="Proteomes" id="UP001075354">
    <property type="component" value="Chromosome 8"/>
</dbReference>
<evidence type="ECO:0000256" key="1">
    <source>
        <dbReference type="ARBA" id="ARBA00023180"/>
    </source>
</evidence>
<evidence type="ECO:0000313" key="5">
    <source>
        <dbReference type="Proteomes" id="UP001075354"/>
    </source>
</evidence>
<evidence type="ECO:0000313" key="4">
    <source>
        <dbReference type="EMBL" id="KAJ1525424.1"/>
    </source>
</evidence>
<feature type="signal peptide" evidence="2">
    <location>
        <begin position="1"/>
        <end position="21"/>
    </location>
</feature>
<feature type="chain" id="PRO_5043978485" description="Carboxylesterase type B domain-containing protein" evidence="2">
    <location>
        <begin position="22"/>
        <end position="529"/>
    </location>
</feature>
<protein>
    <recommendedName>
        <fullName evidence="3">Carboxylesterase type B domain-containing protein</fullName>
    </recommendedName>
</protein>
<dbReference type="InterPro" id="IPR002018">
    <property type="entry name" value="CarbesteraseB"/>
</dbReference>
<gene>
    <name evidence="4" type="ORF">ONE63_010238</name>
</gene>
<keyword evidence="2" id="KW-0732">Signal</keyword>
<reference evidence="4" key="1">
    <citation type="submission" date="2022-12" db="EMBL/GenBank/DDBJ databases">
        <title>Chromosome-level genome assembly of the bean flower thrips Megalurothrips usitatus.</title>
        <authorList>
            <person name="Ma L."/>
            <person name="Liu Q."/>
            <person name="Li H."/>
            <person name="Cai W."/>
        </authorList>
    </citation>
    <scope>NUCLEOTIDE SEQUENCE</scope>
    <source>
        <strain evidence="4">Cailab_2022a</strain>
    </source>
</reference>
<evidence type="ECO:0000259" key="3">
    <source>
        <dbReference type="Pfam" id="PF00135"/>
    </source>
</evidence>
<dbReference type="PANTHER" id="PTHR11559">
    <property type="entry name" value="CARBOXYLESTERASE"/>
    <property type="match status" value="1"/>
</dbReference>
<organism evidence="4 5">
    <name type="scientific">Megalurothrips usitatus</name>
    <name type="common">bean blossom thrips</name>
    <dbReference type="NCBI Taxonomy" id="439358"/>
    <lineage>
        <taxon>Eukaryota</taxon>
        <taxon>Metazoa</taxon>
        <taxon>Ecdysozoa</taxon>
        <taxon>Arthropoda</taxon>
        <taxon>Hexapoda</taxon>
        <taxon>Insecta</taxon>
        <taxon>Pterygota</taxon>
        <taxon>Neoptera</taxon>
        <taxon>Paraneoptera</taxon>
        <taxon>Thysanoptera</taxon>
        <taxon>Terebrantia</taxon>
        <taxon>Thripoidea</taxon>
        <taxon>Thripidae</taxon>
        <taxon>Megalurothrips</taxon>
    </lineage>
</organism>
<dbReference type="SUPFAM" id="SSF53474">
    <property type="entry name" value="alpha/beta-Hydrolases"/>
    <property type="match status" value="1"/>
</dbReference>
<keyword evidence="5" id="KW-1185">Reference proteome</keyword>
<dbReference type="InterPro" id="IPR050309">
    <property type="entry name" value="Type-B_Carboxylest/Lipase"/>
</dbReference>
<keyword evidence="1" id="KW-0325">Glycoprotein</keyword>
<dbReference type="AlphaFoldDB" id="A0AAV7XKP4"/>
<proteinExistence type="predicted"/>